<organism evidence="3 4">
    <name type="scientific">Roseateles agri</name>
    <dbReference type="NCBI Taxonomy" id="3098619"/>
    <lineage>
        <taxon>Bacteria</taxon>
        <taxon>Pseudomonadati</taxon>
        <taxon>Pseudomonadota</taxon>
        <taxon>Betaproteobacteria</taxon>
        <taxon>Burkholderiales</taxon>
        <taxon>Sphaerotilaceae</taxon>
        <taxon>Roseateles</taxon>
    </lineage>
</organism>
<keyword evidence="4" id="KW-1185">Reference proteome</keyword>
<protein>
    <submittedName>
        <fullName evidence="3">Uncharacterized protein</fullName>
    </submittedName>
</protein>
<accession>A0ABU5DPE9</accession>
<reference evidence="3 4" key="1">
    <citation type="submission" date="2023-11" db="EMBL/GenBank/DDBJ databases">
        <title>Paucibacter sp. nov., isolated from fresh soil in Korea.</title>
        <authorList>
            <person name="Le N.T.T."/>
        </authorList>
    </citation>
    <scope>NUCLEOTIDE SEQUENCE [LARGE SCALE GENOMIC DNA]</scope>
    <source>
        <strain evidence="3 4">R3-3</strain>
    </source>
</reference>
<feature type="chain" id="PRO_5047337640" evidence="2">
    <location>
        <begin position="21"/>
        <end position="67"/>
    </location>
</feature>
<feature type="region of interest" description="Disordered" evidence="1">
    <location>
        <begin position="22"/>
        <end position="43"/>
    </location>
</feature>
<sequence>MKAAFLIKTLCFGLAPVGVALNSDNDPSQQNPAPQASALSAQYAPRQTVPPGAHAASWNVLLAAVHH</sequence>
<dbReference type="EMBL" id="JAXCLA010000009">
    <property type="protein sequence ID" value="MDY0748195.1"/>
    <property type="molecule type" value="Genomic_DNA"/>
</dbReference>
<evidence type="ECO:0000313" key="4">
    <source>
        <dbReference type="Proteomes" id="UP001285263"/>
    </source>
</evidence>
<keyword evidence="2" id="KW-0732">Signal</keyword>
<evidence type="ECO:0000313" key="3">
    <source>
        <dbReference type="EMBL" id="MDY0748195.1"/>
    </source>
</evidence>
<feature type="compositionally biased region" description="Polar residues" evidence="1">
    <location>
        <begin position="22"/>
        <end position="40"/>
    </location>
</feature>
<dbReference type="Proteomes" id="UP001285263">
    <property type="component" value="Unassembled WGS sequence"/>
</dbReference>
<evidence type="ECO:0000256" key="1">
    <source>
        <dbReference type="SAM" id="MobiDB-lite"/>
    </source>
</evidence>
<comment type="caution">
    <text evidence="3">The sequence shown here is derived from an EMBL/GenBank/DDBJ whole genome shotgun (WGS) entry which is preliminary data.</text>
</comment>
<name>A0ABU5DPE9_9BURK</name>
<feature type="signal peptide" evidence="2">
    <location>
        <begin position="1"/>
        <end position="20"/>
    </location>
</feature>
<dbReference type="RefSeq" id="WP_320426157.1">
    <property type="nucleotide sequence ID" value="NZ_JAXCLA010000009.1"/>
</dbReference>
<evidence type="ECO:0000256" key="2">
    <source>
        <dbReference type="SAM" id="SignalP"/>
    </source>
</evidence>
<gene>
    <name evidence="3" type="ORF">SNE35_27085</name>
</gene>
<proteinExistence type="predicted"/>